<accession>A0A5E4NKV5</accession>
<feature type="signal peptide" evidence="2">
    <location>
        <begin position="1"/>
        <end position="19"/>
    </location>
</feature>
<organism evidence="3 4">
    <name type="scientific">Cinara cedri</name>
    <dbReference type="NCBI Taxonomy" id="506608"/>
    <lineage>
        <taxon>Eukaryota</taxon>
        <taxon>Metazoa</taxon>
        <taxon>Ecdysozoa</taxon>
        <taxon>Arthropoda</taxon>
        <taxon>Hexapoda</taxon>
        <taxon>Insecta</taxon>
        <taxon>Pterygota</taxon>
        <taxon>Neoptera</taxon>
        <taxon>Paraneoptera</taxon>
        <taxon>Hemiptera</taxon>
        <taxon>Sternorrhyncha</taxon>
        <taxon>Aphidomorpha</taxon>
        <taxon>Aphidoidea</taxon>
        <taxon>Aphididae</taxon>
        <taxon>Lachninae</taxon>
        <taxon>Cinara</taxon>
    </lineage>
</organism>
<dbReference type="EMBL" id="CABPRJ010002379">
    <property type="protein sequence ID" value="VVC44378.1"/>
    <property type="molecule type" value="Genomic_DNA"/>
</dbReference>
<evidence type="ECO:0000256" key="1">
    <source>
        <dbReference type="SAM" id="MobiDB-lite"/>
    </source>
</evidence>
<dbReference type="AlphaFoldDB" id="A0A5E4NKV5"/>
<evidence type="ECO:0000313" key="4">
    <source>
        <dbReference type="Proteomes" id="UP000325440"/>
    </source>
</evidence>
<evidence type="ECO:0000256" key="2">
    <source>
        <dbReference type="SAM" id="SignalP"/>
    </source>
</evidence>
<feature type="region of interest" description="Disordered" evidence="1">
    <location>
        <begin position="74"/>
        <end position="105"/>
    </location>
</feature>
<protein>
    <submittedName>
        <fullName evidence="3">Uncharacterized protein</fullName>
    </submittedName>
</protein>
<feature type="chain" id="PRO_5023002640" evidence="2">
    <location>
        <begin position="20"/>
        <end position="511"/>
    </location>
</feature>
<proteinExistence type="predicted"/>
<keyword evidence="2" id="KW-0732">Signal</keyword>
<sequence>MKIPGAFALLLSTHFVAYGATTAIIPDRHSLLDRHGDRTNNDAGLMSRGTSTSYDGNDNNGFGHIAEWPEYKNAETPADGNERSVDGGGNSYGDNVRPTDADQPVVGRSAESFGSDAGMASGTQDEIGNGNGGVGGPVPRGSSVIMRKIAALDAIVAEQYGRCNGAALLDLDDPLPVKKSTVKITKHNFVHFHGAELRDLKHGRLEYLSVNPAKDTVYVECAFENLRVNGTYTTNLPRNGGRFAVDADAVRSKVSASFRHRGRGPAVSAAVSATVTAEADAANDRDAAAAADAVNESLVAGKYRRVLEKAIAKQVYDSTYKGMVARLKAEMTTPAFAVADDDRLTGFRDFNWTDGDLSARMFNIGPRQSSLTRVQQTIDSVSYTRGRADRNAYELRFDVIVEGLKWTGDLTATLAGQPARALSVEFSVAKPTRIRFAVYKSSADGGGRPECRRVETDVEIDDLRYELPEKFPASVKSAVRSKLPGFVRQSLVACAENAFKREVCNDRTTNN</sequence>
<reference evidence="3 4" key="1">
    <citation type="submission" date="2019-08" db="EMBL/GenBank/DDBJ databases">
        <authorList>
            <person name="Alioto T."/>
            <person name="Alioto T."/>
            <person name="Gomez Garrido J."/>
        </authorList>
    </citation>
    <scope>NUCLEOTIDE SEQUENCE [LARGE SCALE GENOMIC DNA]</scope>
</reference>
<gene>
    <name evidence="3" type="ORF">CINCED_3A017124</name>
</gene>
<name>A0A5E4NKV5_9HEMI</name>
<dbReference type="Proteomes" id="UP000325440">
    <property type="component" value="Unassembled WGS sequence"/>
</dbReference>
<keyword evidence="4" id="KW-1185">Reference proteome</keyword>
<evidence type="ECO:0000313" key="3">
    <source>
        <dbReference type="EMBL" id="VVC44378.1"/>
    </source>
</evidence>